<accession>A0A975GG90</accession>
<dbReference type="Proteomes" id="UP000663720">
    <property type="component" value="Chromosome"/>
</dbReference>
<sequence length="335" mass="36957">MKIRKKRIIMLFTVMLILIPCILMAGTERTQIIQLSKGWNAVYLEVQPSVSKPDQAFSGTPVIHAVTYYPSDSPVQFIQDPAEKPWDKGGWNRWVPGTSPQAVLNNIYNLQANQAYLLLCSADYVWNVTGTPVLKSSRTWQPDSFNLVGFCVDETAPPTFSQYFAGSKAHTPLKVYTLTDNVWVPVLNPDESMIVSGKAYWVWCQGGSRFPGPLQVTLSAGNTGLNFMENISQGQIEVMNTSSNILSFSINPIANEAGDPDIPLSLVSFTPETGSVYTPFTLYNSDDPLENGQKKTITLTVRQDEMTADEAGILLKLADNTGSVFYIPVTAKKVN</sequence>
<gene>
    <name evidence="1" type="ORF">dnl_23100</name>
</gene>
<keyword evidence="2" id="KW-1185">Reference proteome</keyword>
<name>A0A975GG90_9BACT</name>
<evidence type="ECO:0000313" key="1">
    <source>
        <dbReference type="EMBL" id="QTA80024.1"/>
    </source>
</evidence>
<organism evidence="1 2">
    <name type="scientific">Desulfonema limicola</name>
    <dbReference type="NCBI Taxonomy" id="45656"/>
    <lineage>
        <taxon>Bacteria</taxon>
        <taxon>Pseudomonadati</taxon>
        <taxon>Thermodesulfobacteriota</taxon>
        <taxon>Desulfobacteria</taxon>
        <taxon>Desulfobacterales</taxon>
        <taxon>Desulfococcaceae</taxon>
        <taxon>Desulfonema</taxon>
    </lineage>
</organism>
<dbReference type="AlphaFoldDB" id="A0A975GG90"/>
<dbReference type="KEGG" id="dli:dnl_23100"/>
<reference evidence="1" key="1">
    <citation type="journal article" date="2021" name="Microb. Physiol.">
        <title>Proteogenomic Insights into the Physiology of Marine, Sulfate-Reducing, Filamentous Desulfonema limicola and Desulfonema magnum.</title>
        <authorList>
            <person name="Schnaars V."/>
            <person name="Wohlbrand L."/>
            <person name="Scheve S."/>
            <person name="Hinrichs C."/>
            <person name="Reinhardt R."/>
            <person name="Rabus R."/>
        </authorList>
    </citation>
    <scope>NUCLEOTIDE SEQUENCE</scope>
    <source>
        <strain evidence="1">5ac10</strain>
    </source>
</reference>
<proteinExistence type="predicted"/>
<protein>
    <submittedName>
        <fullName evidence="1">Uncharacterized protein</fullName>
    </submittedName>
</protein>
<dbReference type="EMBL" id="CP061799">
    <property type="protein sequence ID" value="QTA80024.1"/>
    <property type="molecule type" value="Genomic_DNA"/>
</dbReference>
<dbReference type="RefSeq" id="WP_207691703.1">
    <property type="nucleotide sequence ID" value="NZ_CP061799.1"/>
</dbReference>
<evidence type="ECO:0000313" key="2">
    <source>
        <dbReference type="Proteomes" id="UP000663720"/>
    </source>
</evidence>